<comment type="cofactor">
    <cofactor evidence="1 7">
        <name>pyridoxal 5'-phosphate</name>
        <dbReference type="ChEBI" id="CHEBI:597326"/>
    </cofactor>
</comment>
<evidence type="ECO:0000313" key="10">
    <source>
        <dbReference type="Proteomes" id="UP000216308"/>
    </source>
</evidence>
<dbReference type="InterPro" id="IPR015424">
    <property type="entry name" value="PyrdxlP-dep_Trfase"/>
</dbReference>
<evidence type="ECO:0000256" key="2">
    <source>
        <dbReference type="ARBA" id="ARBA00007441"/>
    </source>
</evidence>
<dbReference type="AlphaFoldDB" id="A0A256IH03"/>
<comment type="subunit">
    <text evidence="3">Homodimer.</text>
</comment>
<dbReference type="InterPro" id="IPR015421">
    <property type="entry name" value="PyrdxlP-dep_Trfase_major"/>
</dbReference>
<keyword evidence="6" id="KW-0663">Pyridoxal phosphate</keyword>
<dbReference type="GO" id="GO:0008483">
    <property type="term" value="F:transaminase activity"/>
    <property type="evidence" value="ECO:0007669"/>
    <property type="project" value="UniProtKB-KW"/>
</dbReference>
<dbReference type="InterPro" id="IPR050596">
    <property type="entry name" value="AspAT/PAT-like"/>
</dbReference>
<dbReference type="SUPFAM" id="SSF53383">
    <property type="entry name" value="PLP-dependent transferases"/>
    <property type="match status" value="1"/>
</dbReference>
<dbReference type="CDD" id="cd00609">
    <property type="entry name" value="AAT_like"/>
    <property type="match status" value="1"/>
</dbReference>
<evidence type="ECO:0000256" key="3">
    <source>
        <dbReference type="ARBA" id="ARBA00011738"/>
    </source>
</evidence>
<dbReference type="Proteomes" id="UP000216308">
    <property type="component" value="Unassembled WGS sequence"/>
</dbReference>
<reference evidence="9 10" key="1">
    <citation type="journal article" date="2014" name="Front. Microbiol.">
        <title>Population and genomic analysis of the genus Halorubrum.</title>
        <authorList>
            <person name="Fullmer M.S."/>
            <person name="Soucy S.M."/>
            <person name="Swithers K.S."/>
            <person name="Makkay A.M."/>
            <person name="Wheeler R."/>
            <person name="Ventosa A."/>
            <person name="Gogarten J.P."/>
            <person name="Papke R.T."/>
        </authorList>
    </citation>
    <scope>NUCLEOTIDE SEQUENCE [LARGE SCALE GENOMIC DNA]</scope>
    <source>
        <strain evidence="9 10">Cb34</strain>
    </source>
</reference>
<dbReference type="Pfam" id="PF00155">
    <property type="entry name" value="Aminotran_1_2"/>
    <property type="match status" value="1"/>
</dbReference>
<dbReference type="GO" id="GO:0030170">
    <property type="term" value="F:pyridoxal phosphate binding"/>
    <property type="evidence" value="ECO:0007669"/>
    <property type="project" value="InterPro"/>
</dbReference>
<dbReference type="InterPro" id="IPR015422">
    <property type="entry name" value="PyrdxlP-dep_Trfase_small"/>
</dbReference>
<evidence type="ECO:0000259" key="8">
    <source>
        <dbReference type="Pfam" id="PF00155"/>
    </source>
</evidence>
<dbReference type="RefSeq" id="WP_094532934.1">
    <property type="nucleotide sequence ID" value="NZ_NHPJ01000098.1"/>
</dbReference>
<keyword evidence="10" id="KW-1185">Reference proteome</keyword>
<sequence length="400" mass="42574">MTDAHDYDYSDRIGRVEPSATLAISNLAAEKEAEGADVVDLSVGEPDFDTPANVVEAGKDALDAGHTGYTSSNGIPPLREAIAAKLREDGIDASADEVIVTPGGKQALYETFQTLIDDGDEVVLLDPAWVSYEAMVKLAGGDLTRVDLAPHGFQLEPALDDLAEAVSDDTELLVVNSPSNPTGAVFSEAALSGVRDLAVEHDLAVISDEIYERIVYDADHVSLASLEGMADRTVTINGFSKAYSMTGWRLGYLHAKDDFVGEAGKLHSHSVSCATNFVQRAGVEALENADASVEEMREAFADRRDLLVDLFDEHGVDVDVGDGAFYMMIPVGEPRSGSSGSGDEPRADDAAWCERAIEEASVACVPGSAFNAPGFARISYAASEERLREAVDRLVANDLL</sequence>
<keyword evidence="5 7" id="KW-0808">Transferase</keyword>
<comment type="caution">
    <text evidence="9">The sequence shown here is derived from an EMBL/GenBank/DDBJ whole genome shotgun (WGS) entry which is preliminary data.</text>
</comment>
<feature type="domain" description="Aminotransferase class I/classII large" evidence="8">
    <location>
        <begin position="37"/>
        <end position="394"/>
    </location>
</feature>
<dbReference type="InterPro" id="IPR004838">
    <property type="entry name" value="NHTrfase_class1_PyrdxlP-BS"/>
</dbReference>
<evidence type="ECO:0000256" key="4">
    <source>
        <dbReference type="ARBA" id="ARBA00022576"/>
    </source>
</evidence>
<evidence type="ECO:0000313" key="9">
    <source>
        <dbReference type="EMBL" id="OYR55763.1"/>
    </source>
</evidence>
<dbReference type="Gene3D" id="3.90.1150.10">
    <property type="entry name" value="Aspartate Aminotransferase, domain 1"/>
    <property type="match status" value="1"/>
</dbReference>
<accession>A0A256IH03</accession>
<dbReference type="Gene3D" id="3.40.640.10">
    <property type="entry name" value="Type I PLP-dependent aspartate aminotransferase-like (Major domain)"/>
    <property type="match status" value="1"/>
</dbReference>
<evidence type="ECO:0000256" key="6">
    <source>
        <dbReference type="ARBA" id="ARBA00022898"/>
    </source>
</evidence>
<dbReference type="EC" id="2.6.1.-" evidence="7"/>
<organism evidence="9 10">
    <name type="scientific">Halorubrum halodurans</name>
    <dbReference type="NCBI Taxonomy" id="1383851"/>
    <lineage>
        <taxon>Archaea</taxon>
        <taxon>Methanobacteriati</taxon>
        <taxon>Methanobacteriota</taxon>
        <taxon>Stenosarchaea group</taxon>
        <taxon>Halobacteria</taxon>
        <taxon>Halobacteriales</taxon>
        <taxon>Haloferacaceae</taxon>
        <taxon>Halorubrum</taxon>
    </lineage>
</organism>
<gene>
    <name evidence="9" type="ORF">DJ70_10920</name>
</gene>
<dbReference type="OrthoDB" id="372018at2157"/>
<dbReference type="GO" id="GO:0006520">
    <property type="term" value="P:amino acid metabolic process"/>
    <property type="evidence" value="ECO:0007669"/>
    <property type="project" value="InterPro"/>
</dbReference>
<evidence type="ECO:0000256" key="1">
    <source>
        <dbReference type="ARBA" id="ARBA00001933"/>
    </source>
</evidence>
<dbReference type="EMBL" id="NHPJ01000098">
    <property type="protein sequence ID" value="OYR55763.1"/>
    <property type="molecule type" value="Genomic_DNA"/>
</dbReference>
<proteinExistence type="inferred from homology"/>
<dbReference type="PANTHER" id="PTHR46383">
    <property type="entry name" value="ASPARTATE AMINOTRANSFERASE"/>
    <property type="match status" value="1"/>
</dbReference>
<evidence type="ECO:0000256" key="5">
    <source>
        <dbReference type="ARBA" id="ARBA00022679"/>
    </source>
</evidence>
<comment type="similarity">
    <text evidence="2 7">Belongs to the class-I pyridoxal-phosphate-dependent aminotransferase family.</text>
</comment>
<protein>
    <recommendedName>
        <fullName evidence="7">Aminotransferase</fullName>
        <ecNumber evidence="7">2.6.1.-</ecNumber>
    </recommendedName>
</protein>
<dbReference type="InterPro" id="IPR004839">
    <property type="entry name" value="Aminotransferase_I/II_large"/>
</dbReference>
<keyword evidence="4 7" id="KW-0032">Aminotransferase</keyword>
<dbReference type="PROSITE" id="PS00105">
    <property type="entry name" value="AA_TRANSFER_CLASS_1"/>
    <property type="match status" value="1"/>
</dbReference>
<evidence type="ECO:0000256" key="7">
    <source>
        <dbReference type="RuleBase" id="RU000481"/>
    </source>
</evidence>
<dbReference type="PANTHER" id="PTHR46383:SF1">
    <property type="entry name" value="ASPARTATE AMINOTRANSFERASE"/>
    <property type="match status" value="1"/>
</dbReference>
<name>A0A256IH03_9EURY</name>
<dbReference type="FunFam" id="3.40.640.10:FF:000033">
    <property type="entry name" value="Aspartate aminotransferase"/>
    <property type="match status" value="1"/>
</dbReference>